<evidence type="ECO:0000256" key="1">
    <source>
        <dbReference type="HAMAP-Rule" id="MF_03146"/>
    </source>
</evidence>
<keyword evidence="1" id="KW-0690">Ribosome biogenesis</keyword>
<dbReference type="InterPro" id="IPR036465">
    <property type="entry name" value="vWFA_dom_sf"/>
</dbReference>
<dbReference type="InterPro" id="IPR007209">
    <property type="entry name" value="RNaseL-inhib-like_metal-bd_dom"/>
</dbReference>
<dbReference type="PANTHER" id="PTHR12957:SF2">
    <property type="entry name" value="INTEGRATOR COMPLEX SUBUNIT 6"/>
    <property type="match status" value="1"/>
</dbReference>
<keyword evidence="8" id="KW-1185">Reference proteome</keyword>
<dbReference type="InterPro" id="IPR022968">
    <property type="entry name" value="Tsr3-like"/>
</dbReference>
<feature type="domain" description="Integrator complex subunit 6-like beta-barrel" evidence="6">
    <location>
        <begin position="285"/>
        <end position="427"/>
    </location>
</feature>
<dbReference type="Pfam" id="PF04034">
    <property type="entry name" value="Ribo_biogen_C"/>
    <property type="match status" value="1"/>
</dbReference>
<feature type="compositionally biased region" description="Acidic residues" evidence="2">
    <location>
        <begin position="791"/>
        <end position="812"/>
    </location>
</feature>
<dbReference type="CDD" id="cd00198">
    <property type="entry name" value="vWFA"/>
    <property type="match status" value="1"/>
</dbReference>
<dbReference type="HAMAP" id="MF_01116">
    <property type="entry name" value="TSR3"/>
    <property type="match status" value="1"/>
</dbReference>
<feature type="binding site" evidence="1">
    <location>
        <position position="906"/>
    </location>
    <ligand>
        <name>S-adenosyl-L-methionine</name>
        <dbReference type="ChEBI" id="CHEBI:59789"/>
    </ligand>
</feature>
<reference evidence="7 8" key="1">
    <citation type="submission" date="2020-10" db="EMBL/GenBank/DDBJ databases">
        <authorList>
            <person name="Klimov P.B."/>
            <person name="Dyachkov S.M."/>
            <person name="Chetverikov P.E."/>
        </authorList>
    </citation>
    <scope>NUCLEOTIDE SEQUENCE [LARGE SCALE GENOMIC DNA]</scope>
    <source>
        <strain evidence="7">BMOC 18-1129-001#AD2665</strain>
        <tissue evidence="7">Entire mites</tissue>
    </source>
</reference>
<feature type="compositionally biased region" description="Pro residues" evidence="2">
    <location>
        <begin position="261"/>
        <end position="275"/>
    </location>
</feature>
<dbReference type="Pfam" id="PF13519">
    <property type="entry name" value="VWA_2"/>
    <property type="match status" value="1"/>
</dbReference>
<feature type="domain" description="16S/18S rRNA aminocarboxypropyltransferase Tsr3 C-terminal" evidence="3">
    <location>
        <begin position="857"/>
        <end position="983"/>
    </location>
</feature>
<dbReference type="NCBIfam" id="NF002621">
    <property type="entry name" value="PRK02287.1"/>
    <property type="match status" value="1"/>
</dbReference>
<dbReference type="EMBL" id="JAIFTH010000082">
    <property type="protein sequence ID" value="KAG9510749.1"/>
    <property type="molecule type" value="Genomic_DNA"/>
</dbReference>
<dbReference type="PANTHER" id="PTHR12957">
    <property type="entry name" value="DEAD/H BOX POLYPEPTIDE 26/DICE1-RELATED"/>
    <property type="match status" value="1"/>
</dbReference>
<feature type="domain" description="VWFA" evidence="5">
    <location>
        <begin position="6"/>
        <end position="120"/>
    </location>
</feature>
<evidence type="ECO:0000259" key="3">
    <source>
        <dbReference type="Pfam" id="PF04034"/>
    </source>
</evidence>
<dbReference type="SUPFAM" id="SSF53300">
    <property type="entry name" value="vWA-like"/>
    <property type="match status" value="1"/>
</dbReference>
<feature type="binding site" evidence="1">
    <location>
        <position position="835"/>
    </location>
    <ligand>
        <name>S-adenosyl-L-methionine</name>
        <dbReference type="ChEBI" id="CHEBI:59789"/>
    </ligand>
</feature>
<feature type="compositionally biased region" description="Polar residues" evidence="2">
    <location>
        <begin position="245"/>
        <end position="257"/>
    </location>
</feature>
<dbReference type="InterPro" id="IPR002035">
    <property type="entry name" value="VWF_A"/>
</dbReference>
<dbReference type="InterPro" id="IPR007177">
    <property type="entry name" value="Tsr3_C"/>
</dbReference>
<feature type="binding site" evidence="1">
    <location>
        <position position="883"/>
    </location>
    <ligand>
        <name>S-adenosyl-L-methionine</name>
        <dbReference type="ChEBI" id="CHEBI:59789"/>
    </ligand>
</feature>
<dbReference type="Pfam" id="PF25462">
    <property type="entry name" value="Beta-barrel_INTS6"/>
    <property type="match status" value="1"/>
</dbReference>
<feature type="region of interest" description="Disordered" evidence="2">
    <location>
        <begin position="993"/>
        <end position="1027"/>
    </location>
</feature>
<feature type="region of interest" description="Disordered" evidence="2">
    <location>
        <begin position="227"/>
        <end position="285"/>
    </location>
</feature>
<dbReference type="InterPro" id="IPR057413">
    <property type="entry name" value="Beta-barrel_INTS6"/>
</dbReference>
<evidence type="ECO:0000313" key="8">
    <source>
        <dbReference type="Proteomes" id="UP000825002"/>
    </source>
</evidence>
<keyword evidence="1" id="KW-0808">Transferase</keyword>
<feature type="domain" description="RNase L inhibitor RLI-like possible metal-binding" evidence="4">
    <location>
        <begin position="820"/>
        <end position="852"/>
    </location>
</feature>
<feature type="region of interest" description="Disordered" evidence="2">
    <location>
        <begin position="688"/>
        <end position="712"/>
    </location>
</feature>
<comment type="catalytic activity">
    <reaction evidence="1">
        <text>an N(1)-methylpseudouridine in rRNA + S-adenosyl-L-methionine = N(1)-methyl-N(3)-[(3S)-3-amino-3-carboxypropyl]pseudouridine in rRNA + S-methyl-5'-thioadenosine + H(+)</text>
        <dbReference type="Rhea" id="RHEA:63296"/>
        <dbReference type="Rhea" id="RHEA-COMP:11634"/>
        <dbReference type="Rhea" id="RHEA-COMP:16310"/>
        <dbReference type="ChEBI" id="CHEBI:15378"/>
        <dbReference type="ChEBI" id="CHEBI:17509"/>
        <dbReference type="ChEBI" id="CHEBI:59789"/>
        <dbReference type="ChEBI" id="CHEBI:74890"/>
        <dbReference type="ChEBI" id="CHEBI:146234"/>
        <dbReference type="EC" id="2.5.1.157"/>
    </reaction>
</comment>
<gene>
    <name evidence="7" type="primary">ints6-a</name>
    <name evidence="7" type="ORF">GZH46_00700</name>
</gene>
<accession>A0ABQ7SBF6</accession>
<comment type="similarity">
    <text evidence="1">Belongs to the TDD superfamily. TSR3 family.</text>
</comment>
<evidence type="ECO:0000313" key="7">
    <source>
        <dbReference type="EMBL" id="KAG9510749.1"/>
    </source>
</evidence>
<comment type="caution">
    <text evidence="1">Lacks conserved residue(s) required for the propagation of feature annotation.</text>
</comment>
<keyword evidence="1" id="KW-0949">S-adenosyl-L-methionine</keyword>
<dbReference type="EC" id="2.5.1.157" evidence="1"/>
<keyword evidence="1" id="KW-0698">rRNA processing</keyword>
<sequence length="1027" mass="116225">MNQRTFSGARPTLLDLAKDAVEKFLKTRQRDLASRMDRYMLLTFEDPPHNIKAGWKESHTVFMHELKHLTATGLTNMGQALKNAFDLLNLNRMQTGIDMYGYGRCPYYLEPSMIIVITDGSTLNYQQTTQCELVLPMDQVYVPGSELTKEPFRWDQRLFSLVLRLTGTPPAENGINASNGVPFDHSPIGAMCAVTSGRSYSITSQRSLMQSIEALVSKVQTGVVIHFEKFGPDPPPIEEPPNEDCSTMPTDQQTDGDSQPGQPPSNPPPPVPQVPPSGSSNIQGQALKAQWHSCKAMIYVQRNGLKGFQVGNWPIPESFWCDQNVNILPPRTAHPIVKFTCSNSEPHNIEGLPFDKYELENCPLTQFILSRKQPQVAWQVFISSSGRTPDSCAPFGYLKAATNLHCVNLFVMPYNYPVLLPILKELTNLSRSRNPSSRQQREVRAQFDEYLKAMPPYYVGPLKKALSRMNYSASVMPEIVDAPCFSYAVHNHLRTIKAQAREKFDKMLLTVGQQKPFLQSTVRILQCGNSLKSQVESTSYVDMKCTGRPSSSFFYRFVSLRNELNEFTNYSIRVRDKSLAMSGSDSLRAPSQSYRNPYDIDRNDLIDQIYWMRANFMQAPSRTKYKDEDLIHSLPVSQMGNYQDYLNKQPTPLRELESTPPRQHMFGNPFKIDKKGMMVDEADKAEIDNMASTSPKNKKVNPSQRKRGPLPKDFTFSSWTLILNQEMPGKRPRRVQGTARRQLQDQLTLGQSENYESLLADSFQRSSITKARQKLKANRNHIASVEQDNSSNEDEDSEEEETDSDESQESEEGEIRIPFPVAMWDVGQCDPRKCTGRKLARHGLVTQLRLGVRFNGIILSPMGEKCVSLEDKKIITEHGLAVIDCSWAKLDHTPFNKMKGKHQRLLPYFIASNPVNYGKPCQLSCVEAIAAALYVSGYKDEAELYLQKFKWGETFSNLNRDLLQVYSNCTTSDELLVSQNKYIKDCQSGEIKNDFTRNVDYPPNSSSSEDESPSEPSRPSTSVKQVS</sequence>
<evidence type="ECO:0000259" key="4">
    <source>
        <dbReference type="Pfam" id="PF04068"/>
    </source>
</evidence>
<name>A0ABQ7SBF6_9ACAR</name>
<comment type="caution">
    <text evidence="7">The sequence shown here is derived from an EMBL/GenBank/DDBJ whole genome shotgun (WGS) entry which is preliminary data.</text>
</comment>
<evidence type="ECO:0000256" key="2">
    <source>
        <dbReference type="SAM" id="MobiDB-lite"/>
    </source>
</evidence>
<dbReference type="Gene3D" id="3.40.50.410">
    <property type="entry name" value="von Willebrand factor, type A domain"/>
    <property type="match status" value="1"/>
</dbReference>
<dbReference type="Pfam" id="PF04068">
    <property type="entry name" value="Fer4_RLI"/>
    <property type="match status" value="1"/>
</dbReference>
<dbReference type="InterPro" id="IPR051113">
    <property type="entry name" value="Integrator_subunit6"/>
</dbReference>
<feature type="compositionally biased region" description="Basic residues" evidence="2">
    <location>
        <begin position="696"/>
        <end position="709"/>
    </location>
</feature>
<proteinExistence type="inferred from homology"/>
<evidence type="ECO:0000259" key="5">
    <source>
        <dbReference type="Pfam" id="PF13519"/>
    </source>
</evidence>
<organism evidence="7 8">
    <name type="scientific">Fragariocoptes setiger</name>
    <dbReference type="NCBI Taxonomy" id="1670756"/>
    <lineage>
        <taxon>Eukaryota</taxon>
        <taxon>Metazoa</taxon>
        <taxon>Ecdysozoa</taxon>
        <taxon>Arthropoda</taxon>
        <taxon>Chelicerata</taxon>
        <taxon>Arachnida</taxon>
        <taxon>Acari</taxon>
        <taxon>Acariformes</taxon>
        <taxon>Trombidiformes</taxon>
        <taxon>Prostigmata</taxon>
        <taxon>Eupodina</taxon>
        <taxon>Eriophyoidea</taxon>
        <taxon>Phytoptidae</taxon>
        <taxon>Fragariocoptes</taxon>
    </lineage>
</organism>
<comment type="function">
    <text evidence="1">Aminocarboxypropyltransferase that catalyzes the aminocarboxypropyl transfer on pseudouridine in 18S rRNA. It constitutes the last step in biosynthesis of the hypermodified N1-methyl-N3-(3-amino-3-carboxypropyl) pseudouridine (m1acp3-Psi).</text>
</comment>
<evidence type="ECO:0000259" key="6">
    <source>
        <dbReference type="Pfam" id="PF25462"/>
    </source>
</evidence>
<protein>
    <recommendedName>
        <fullName evidence="1">18S rRNA aminocarboxypropyltransferase</fullName>
        <ecNumber evidence="1">2.5.1.157</ecNumber>
    </recommendedName>
</protein>
<feature type="compositionally biased region" description="Low complexity" evidence="2">
    <location>
        <begin position="1014"/>
        <end position="1027"/>
    </location>
</feature>
<dbReference type="Proteomes" id="UP000825002">
    <property type="component" value="Unassembled WGS sequence"/>
</dbReference>
<feature type="region of interest" description="Disordered" evidence="2">
    <location>
        <begin position="774"/>
        <end position="814"/>
    </location>
</feature>